<evidence type="ECO:0000256" key="12">
    <source>
        <dbReference type="HAMAP-Rule" id="MF_00974"/>
    </source>
</evidence>
<evidence type="ECO:0000256" key="13">
    <source>
        <dbReference type="PIRNR" id="PIRNR002811"/>
    </source>
</evidence>
<dbReference type="PANTHER" id="PTHR30313:SF2">
    <property type="entry name" value="DNA PRIMASE"/>
    <property type="match status" value="1"/>
</dbReference>
<dbReference type="InterPro" id="IPR037068">
    <property type="entry name" value="DNA_primase_core_N_sf"/>
</dbReference>
<evidence type="ECO:0000256" key="9">
    <source>
        <dbReference type="ARBA" id="ARBA00022842"/>
    </source>
</evidence>
<dbReference type="InterPro" id="IPR034151">
    <property type="entry name" value="TOPRIM_DnaG_bac"/>
</dbReference>
<dbReference type="HAMAP" id="MF_00974">
    <property type="entry name" value="DNA_primase_DnaG"/>
    <property type="match status" value="1"/>
</dbReference>
<dbReference type="SUPFAM" id="SSF57783">
    <property type="entry name" value="Zinc beta-ribbon"/>
    <property type="match status" value="1"/>
</dbReference>
<dbReference type="GO" id="GO:1990077">
    <property type="term" value="C:primosome complex"/>
    <property type="evidence" value="ECO:0007669"/>
    <property type="project" value="UniProtKB-KW"/>
</dbReference>
<dbReference type="PROSITE" id="PS50880">
    <property type="entry name" value="TOPRIM"/>
    <property type="match status" value="1"/>
</dbReference>
<comment type="similarity">
    <text evidence="12 13">Belongs to the DnaG primase family.</text>
</comment>
<dbReference type="NCBIfam" id="TIGR01391">
    <property type="entry name" value="dnaG"/>
    <property type="match status" value="1"/>
</dbReference>
<dbReference type="GO" id="GO:0006269">
    <property type="term" value="P:DNA replication, synthesis of primer"/>
    <property type="evidence" value="ECO:0007669"/>
    <property type="project" value="UniProtKB-UniRule"/>
</dbReference>
<dbReference type="InterPro" id="IPR013264">
    <property type="entry name" value="DNAG_N"/>
</dbReference>
<dbReference type="Pfam" id="PF08275">
    <property type="entry name" value="DNAG_N"/>
    <property type="match status" value="1"/>
</dbReference>
<dbReference type="InterPro" id="IPR030846">
    <property type="entry name" value="DnaG_bac"/>
</dbReference>
<evidence type="ECO:0000256" key="11">
    <source>
        <dbReference type="ARBA" id="ARBA00023163"/>
    </source>
</evidence>
<evidence type="ECO:0000313" key="16">
    <source>
        <dbReference type="EMBL" id="ADI16784.1"/>
    </source>
</evidence>
<accession>E0XQU3</accession>
<dbReference type="GO" id="GO:0000428">
    <property type="term" value="C:DNA-directed RNA polymerase complex"/>
    <property type="evidence" value="ECO:0007669"/>
    <property type="project" value="UniProtKB-KW"/>
</dbReference>
<evidence type="ECO:0000256" key="3">
    <source>
        <dbReference type="ARBA" id="ARBA00022679"/>
    </source>
</evidence>
<dbReference type="Gene3D" id="3.40.1360.10">
    <property type="match status" value="1"/>
</dbReference>
<dbReference type="FunFam" id="3.90.580.10:FF:000001">
    <property type="entry name" value="DNA primase"/>
    <property type="match status" value="1"/>
</dbReference>
<organism evidence="16">
    <name type="scientific">uncultured gamma proteobacterium HF0010_11B23</name>
    <dbReference type="NCBI Taxonomy" id="710979"/>
    <lineage>
        <taxon>Bacteria</taxon>
        <taxon>Pseudomonadati</taxon>
        <taxon>Pseudomonadota</taxon>
        <taxon>Gammaproteobacteria</taxon>
        <taxon>environmental samples</taxon>
    </lineage>
</organism>
<dbReference type="Gene3D" id="3.90.980.10">
    <property type="entry name" value="DNA primase, catalytic core, N-terminal domain"/>
    <property type="match status" value="1"/>
</dbReference>
<evidence type="ECO:0000259" key="15">
    <source>
        <dbReference type="PROSITE" id="PS50880"/>
    </source>
</evidence>
<keyword evidence="9" id="KW-0460">Magnesium</keyword>
<dbReference type="SUPFAM" id="SSF56731">
    <property type="entry name" value="DNA primase core"/>
    <property type="match status" value="1"/>
</dbReference>
<keyword evidence="5 12" id="KW-0235">DNA replication</keyword>
<comment type="function">
    <text evidence="12 13">RNA polymerase that catalyzes the synthesis of short RNA molecules used as primers for DNA polymerase during DNA replication.</text>
</comment>
<dbReference type="InterPro" id="IPR036977">
    <property type="entry name" value="DNA_primase_Znf_CHC2"/>
</dbReference>
<dbReference type="InterPro" id="IPR006171">
    <property type="entry name" value="TOPRIM_dom"/>
</dbReference>
<keyword evidence="3 12" id="KW-0808">Transferase</keyword>
<dbReference type="InterPro" id="IPR002694">
    <property type="entry name" value="Znf_CHC2"/>
</dbReference>
<sequence length="581" mass="67203">MAKSIPKDFIDRLVEDSDIVSVINHYVSLSKKGNNYTCCCPFHEEKTPSFVVSPQKAIFHCFGCGAGGNVLTFIKDHEGLSFVEAVEKLAELNNVTVPRENTFGNNDFSKIHEINEFVANYYFEALKDQKNKSIVEYLKERGISGQTAKNFKIGFADFNQNELLKILQSKFSEKEILESGNFLKNDKGFYPFLRNRVTFPIFNSSGKTIGFGGRVTDDSLPKYLNSKDSKFFNKTRELYGFNNAKKDHKTDDFIVTEGYMDVVMLSEYGINNAVASLGTAFSQNHMSSMFKLRRKITFCFDSDEAGLKAAWRAFQISLKNVIDDKTVRFLFLPEGYDPDSFVKEKGEQEFYKKLDRAMVLESFAFQYLKRGKKLDSPEDIRQIIFEFKKLLPLVTSEMLKETLMTKFSSELNINKEILMKEDRPKKKTYVKKVLKSKKAAFENEFLLLIFLLENHKNSINDLSQEFFKFIETTKRDEITSFQEVINQIKTENSTRKESPLFAKAMMIDLNLSQDEVISEFIRASDAIRLEFDELFAEYLIILANKKELSQERKENLQKLLNLRDNNSIQEEELIQNLNTYS</sequence>
<gene>
    <name evidence="12" type="primary">dnaG</name>
</gene>
<dbReference type="PIRSF" id="PIRSF002811">
    <property type="entry name" value="DnaG"/>
    <property type="match status" value="1"/>
</dbReference>
<dbReference type="FunFam" id="3.40.1360.10:FF:000002">
    <property type="entry name" value="DNA primase"/>
    <property type="match status" value="1"/>
</dbReference>
<dbReference type="SMART" id="SM00400">
    <property type="entry name" value="ZnF_CHCC"/>
    <property type="match status" value="1"/>
</dbReference>
<feature type="domain" description="Toprim" evidence="15">
    <location>
        <begin position="251"/>
        <end position="333"/>
    </location>
</feature>
<keyword evidence="10 12" id="KW-0238">DNA-binding</keyword>
<dbReference type="SMART" id="SM00493">
    <property type="entry name" value="TOPRIM"/>
    <property type="match status" value="1"/>
</dbReference>
<feature type="zinc finger region" description="CHC2-type" evidence="12 14">
    <location>
        <begin position="40"/>
        <end position="64"/>
    </location>
</feature>
<dbReference type="InterPro" id="IPR050219">
    <property type="entry name" value="DnaG_primase"/>
</dbReference>
<dbReference type="GO" id="GO:0008270">
    <property type="term" value="F:zinc ion binding"/>
    <property type="evidence" value="ECO:0007669"/>
    <property type="project" value="UniProtKB-UniRule"/>
</dbReference>
<evidence type="ECO:0000256" key="7">
    <source>
        <dbReference type="ARBA" id="ARBA00022771"/>
    </source>
</evidence>
<comment type="subunit">
    <text evidence="12">Monomer. Interacts with DnaB.</text>
</comment>
<keyword evidence="11 12" id="KW-0804">Transcription</keyword>
<keyword evidence="4 12" id="KW-0548">Nucleotidyltransferase</keyword>
<protein>
    <recommendedName>
        <fullName evidence="12 13">DNA primase</fullName>
        <ecNumber evidence="12">2.7.7.101</ecNumber>
    </recommendedName>
</protein>
<comment type="catalytic activity">
    <reaction evidence="12">
        <text>ssDNA + n NTP = ssDNA/pppN(pN)n-1 hybrid + (n-1) diphosphate.</text>
        <dbReference type="EC" id="2.7.7.101"/>
    </reaction>
</comment>
<evidence type="ECO:0000256" key="1">
    <source>
        <dbReference type="ARBA" id="ARBA00022478"/>
    </source>
</evidence>
<dbReference type="PANTHER" id="PTHR30313">
    <property type="entry name" value="DNA PRIMASE"/>
    <property type="match status" value="1"/>
</dbReference>
<keyword evidence="8 12" id="KW-0862">Zinc</keyword>
<keyword evidence="1 12" id="KW-0240">DNA-directed RNA polymerase</keyword>
<dbReference type="InterPro" id="IPR006295">
    <property type="entry name" value="DNA_primase_DnaG"/>
</dbReference>
<keyword evidence="2 12" id="KW-0639">Primosome</keyword>
<evidence type="ECO:0000256" key="10">
    <source>
        <dbReference type="ARBA" id="ARBA00023125"/>
    </source>
</evidence>
<name>E0XQU3_9GAMM</name>
<comment type="cofactor">
    <cofactor evidence="12 13 14">
        <name>Zn(2+)</name>
        <dbReference type="ChEBI" id="CHEBI:29105"/>
    </cofactor>
    <text evidence="12 13 14">Binds 1 zinc ion per monomer.</text>
</comment>
<comment type="domain">
    <text evidence="12">Contains an N-terminal zinc-binding domain, a central core domain that contains the primase activity, and a C-terminal DnaB-binding domain.</text>
</comment>
<keyword evidence="6 12" id="KW-0479">Metal-binding</keyword>
<evidence type="ECO:0000256" key="2">
    <source>
        <dbReference type="ARBA" id="ARBA00022515"/>
    </source>
</evidence>
<dbReference type="Pfam" id="PF01807">
    <property type="entry name" value="Zn_ribbon_DnaG"/>
    <property type="match status" value="1"/>
</dbReference>
<evidence type="ECO:0000256" key="8">
    <source>
        <dbReference type="ARBA" id="ARBA00022833"/>
    </source>
</evidence>
<dbReference type="EMBL" id="GU474846">
    <property type="protein sequence ID" value="ADI16784.1"/>
    <property type="molecule type" value="Genomic_DNA"/>
</dbReference>
<dbReference type="AlphaFoldDB" id="E0XQU3"/>
<reference evidence="16" key="1">
    <citation type="journal article" date="2011" name="Environ. Microbiol.">
        <title>Time-series analyses of Monterey Bay coastal microbial picoplankton using a 'genome proxy' microarray.</title>
        <authorList>
            <person name="Rich V.I."/>
            <person name="Pham V.D."/>
            <person name="Eppley J."/>
            <person name="Shi Y."/>
            <person name="DeLong E.F."/>
        </authorList>
    </citation>
    <scope>NUCLEOTIDE SEQUENCE</scope>
</reference>
<dbReference type="GO" id="GO:0003899">
    <property type="term" value="F:DNA-directed RNA polymerase activity"/>
    <property type="evidence" value="ECO:0007669"/>
    <property type="project" value="UniProtKB-UniRule"/>
</dbReference>
<evidence type="ECO:0000256" key="5">
    <source>
        <dbReference type="ARBA" id="ARBA00022705"/>
    </source>
</evidence>
<dbReference type="Gene3D" id="3.90.580.10">
    <property type="entry name" value="Zinc finger, CHC2-type domain"/>
    <property type="match status" value="1"/>
</dbReference>
<proteinExistence type="inferred from homology"/>
<dbReference type="GO" id="GO:0005737">
    <property type="term" value="C:cytoplasm"/>
    <property type="evidence" value="ECO:0007669"/>
    <property type="project" value="TreeGrafter"/>
</dbReference>
<evidence type="ECO:0000256" key="6">
    <source>
        <dbReference type="ARBA" id="ARBA00022723"/>
    </source>
</evidence>
<evidence type="ECO:0000256" key="14">
    <source>
        <dbReference type="PIRSR" id="PIRSR002811-1"/>
    </source>
</evidence>
<dbReference type="GO" id="GO:0003677">
    <property type="term" value="F:DNA binding"/>
    <property type="evidence" value="ECO:0007669"/>
    <property type="project" value="UniProtKB-KW"/>
</dbReference>
<dbReference type="Pfam" id="PF13155">
    <property type="entry name" value="Toprim_2"/>
    <property type="match status" value="1"/>
</dbReference>
<dbReference type="CDD" id="cd03364">
    <property type="entry name" value="TOPRIM_DnaG_primases"/>
    <property type="match status" value="1"/>
</dbReference>
<evidence type="ECO:0000256" key="4">
    <source>
        <dbReference type="ARBA" id="ARBA00022695"/>
    </source>
</evidence>
<keyword evidence="7 12" id="KW-0863">Zinc-finger</keyword>
<dbReference type="EC" id="2.7.7.101" evidence="12"/>